<dbReference type="SUPFAM" id="SSF63411">
    <property type="entry name" value="LuxS/MPP-like metallohydrolase"/>
    <property type="match status" value="4"/>
</dbReference>
<dbReference type="RefSeq" id="WP_380604374.1">
    <property type="nucleotide sequence ID" value="NZ_JBHSDU010000015.1"/>
</dbReference>
<comment type="caution">
    <text evidence="4">The sequence shown here is derived from an EMBL/GenBank/DDBJ whole genome shotgun (WGS) entry which is preliminary data.</text>
</comment>
<evidence type="ECO:0000259" key="3">
    <source>
        <dbReference type="Pfam" id="PF05193"/>
    </source>
</evidence>
<feature type="domain" description="Peptidase M16 N-terminal" evidence="2">
    <location>
        <begin position="46"/>
        <end position="166"/>
    </location>
</feature>
<dbReference type="Pfam" id="PF00675">
    <property type="entry name" value="Peptidase_M16"/>
    <property type="match status" value="2"/>
</dbReference>
<evidence type="ECO:0000259" key="2">
    <source>
        <dbReference type="Pfam" id="PF00675"/>
    </source>
</evidence>
<dbReference type="InterPro" id="IPR050361">
    <property type="entry name" value="MPP/UQCRC_Complex"/>
</dbReference>
<proteinExistence type="inferred from homology"/>
<comment type="similarity">
    <text evidence="1">Belongs to the peptidase M16 family.</text>
</comment>
<protein>
    <submittedName>
        <fullName evidence="4">M16 family metallopeptidase</fullName>
    </submittedName>
</protein>
<feature type="domain" description="Peptidase M16 N-terminal" evidence="2">
    <location>
        <begin position="486"/>
        <end position="606"/>
    </location>
</feature>
<dbReference type="InterPro" id="IPR007863">
    <property type="entry name" value="Peptidase_M16_C"/>
</dbReference>
<sequence>MTAPNSLSPELNPESNEAAAPLAGGFIADDVTIPYEKFHLDNGLTVIVHENRRAPTVTVAVWYRVGAKEEPAGKTGFAHLFEHLMFGGSRHFPGLYLSNMLNAGATNLNGTTNRDRTNYYQTVPTEALDYALFAESDRMGHFYETISQQTLDIQRGVVQNEKRQTEGGPFGLVYDSISRGTYPVGHPYAHTTIGSMEDIQSATLDDVKNWFKTYYGPSNAVLVLAGDIDAATAKRKANEYFGAIPPGPPLRRSRAWIAKMTGVKRETLEDRVSQARVYMVWNTPQTGERDVTLLGLAAQILSSGTSSRLHRRLVHDDALASGIDAGMSAGTIAGQFSITATVKGGVALETVEQTVREELQRFLIEGPTADELERVRTQELSSFIRGLDSVSSIAAMLASNEVRLERPDLYRLGLQWVREATCESIRDAAQRWLSDGSYVLQVVPFPTLRATGKEIDRSKVPSIGTRARVTLPELQHETLSNGMRIVLAERHELPLINFGVMFKDGLVDDPADALGSMRLTARLLTLGSGSRDAFEFSEARRRIGAKLSVNTVLEGSGIGMSTFKGQVDQALELLGDLIFRPHFAETHLARERERILEIIAQEATAPDSSASRVLPGLLFDKGHPYRRPMSGFGVTSQVSRLDRDSVQRCYSRWFRPEGTVLLVVGDTTMSEIKPKLERCLGQWRAANWHASPPVPAAAAPLAPSVYLIDKPDTPQAIIRAATVLPFMEDEVSLPVKIANMVLGGEFGSRLNINLREDKNWTYGVRSSMTATLGPRVFQVSAPVQIDKTAQSIAEIQRELSDMVGARPVTQDELARVTRTEMLRFGTGIGSLGGLQSAIEYLIRRERTPEHWSAYPERLAALTVERVNSTFASVFAPERMVWIVTGDLQKIEPQLRDLDLGSRHIVSSDGEALYG</sequence>
<accession>A0ABV8T360</accession>
<organism evidence="4 5">
    <name type="scientific">Steroidobacter flavus</name>
    <dbReference type="NCBI Taxonomy" id="1842136"/>
    <lineage>
        <taxon>Bacteria</taxon>
        <taxon>Pseudomonadati</taxon>
        <taxon>Pseudomonadota</taxon>
        <taxon>Gammaproteobacteria</taxon>
        <taxon>Steroidobacterales</taxon>
        <taxon>Steroidobacteraceae</taxon>
        <taxon>Steroidobacter</taxon>
    </lineage>
</organism>
<feature type="domain" description="Peptidase M16 C-terminal" evidence="3">
    <location>
        <begin position="202"/>
        <end position="378"/>
    </location>
</feature>
<evidence type="ECO:0000256" key="1">
    <source>
        <dbReference type="ARBA" id="ARBA00007261"/>
    </source>
</evidence>
<dbReference type="EMBL" id="JBHSDU010000015">
    <property type="protein sequence ID" value="MFC4313765.1"/>
    <property type="molecule type" value="Genomic_DNA"/>
</dbReference>
<evidence type="ECO:0000313" key="5">
    <source>
        <dbReference type="Proteomes" id="UP001595904"/>
    </source>
</evidence>
<dbReference type="PANTHER" id="PTHR11851">
    <property type="entry name" value="METALLOPROTEASE"/>
    <property type="match status" value="1"/>
</dbReference>
<dbReference type="InterPro" id="IPR011249">
    <property type="entry name" value="Metalloenz_LuxS/M16"/>
</dbReference>
<reference evidence="5" key="1">
    <citation type="journal article" date="2019" name="Int. J. Syst. Evol. Microbiol.">
        <title>The Global Catalogue of Microorganisms (GCM) 10K type strain sequencing project: providing services to taxonomists for standard genome sequencing and annotation.</title>
        <authorList>
            <consortium name="The Broad Institute Genomics Platform"/>
            <consortium name="The Broad Institute Genome Sequencing Center for Infectious Disease"/>
            <person name="Wu L."/>
            <person name="Ma J."/>
        </authorList>
    </citation>
    <scope>NUCLEOTIDE SEQUENCE [LARGE SCALE GENOMIC DNA]</scope>
    <source>
        <strain evidence="5">CGMCC 1.10759</strain>
    </source>
</reference>
<gene>
    <name evidence="4" type="ORF">ACFPN2_32125</name>
</gene>
<evidence type="ECO:0000313" key="4">
    <source>
        <dbReference type="EMBL" id="MFC4313765.1"/>
    </source>
</evidence>
<dbReference type="Gene3D" id="3.30.830.10">
    <property type="entry name" value="Metalloenzyme, LuxS/M16 peptidase-like"/>
    <property type="match status" value="4"/>
</dbReference>
<dbReference type="Pfam" id="PF05193">
    <property type="entry name" value="Peptidase_M16_C"/>
    <property type="match status" value="2"/>
</dbReference>
<feature type="domain" description="Peptidase M16 C-terminal" evidence="3">
    <location>
        <begin position="641"/>
        <end position="816"/>
    </location>
</feature>
<dbReference type="InterPro" id="IPR011765">
    <property type="entry name" value="Pept_M16_N"/>
</dbReference>
<dbReference type="PANTHER" id="PTHR11851:SF49">
    <property type="entry name" value="MITOCHONDRIAL-PROCESSING PEPTIDASE SUBUNIT ALPHA"/>
    <property type="match status" value="1"/>
</dbReference>
<dbReference type="Proteomes" id="UP001595904">
    <property type="component" value="Unassembled WGS sequence"/>
</dbReference>
<keyword evidence="5" id="KW-1185">Reference proteome</keyword>
<name>A0ABV8T360_9GAMM</name>